<dbReference type="Gene3D" id="3.40.228.10">
    <property type="entry name" value="Dimethylsulfoxide Reductase, domain 2"/>
    <property type="match status" value="1"/>
</dbReference>
<dbReference type="SUPFAM" id="SSF50692">
    <property type="entry name" value="ADC-like"/>
    <property type="match status" value="1"/>
</dbReference>
<feature type="region of interest" description="Disordered" evidence="5">
    <location>
        <begin position="54"/>
        <end position="80"/>
    </location>
</feature>
<dbReference type="PANTHER" id="PTHR43742:SF6">
    <property type="entry name" value="OXIDOREDUCTASE YYAE-RELATED"/>
    <property type="match status" value="1"/>
</dbReference>
<reference evidence="7 8" key="1">
    <citation type="submission" date="2019-07" db="EMBL/GenBank/DDBJ databases">
        <title>Sphingomonas solaris sp. nov., isolated from a solar panel from Boston, Massachusetts.</title>
        <authorList>
            <person name="Tanner K."/>
            <person name="Pascual J."/>
            <person name="Mancuso C."/>
            <person name="Pereto J."/>
            <person name="Khalil A."/>
            <person name="Vilanova C."/>
        </authorList>
    </citation>
    <scope>NUCLEOTIDE SEQUENCE [LARGE SCALE GENOMIC DNA]</scope>
    <source>
        <strain evidence="7 8">R4DWN</strain>
    </source>
</reference>
<keyword evidence="4" id="KW-0411">Iron-sulfur</keyword>
<dbReference type="GO" id="GO:0051536">
    <property type="term" value="F:iron-sulfur cluster binding"/>
    <property type="evidence" value="ECO:0007669"/>
    <property type="project" value="UniProtKB-KW"/>
</dbReference>
<dbReference type="Gene3D" id="2.20.25.90">
    <property type="entry name" value="ADC-like domains"/>
    <property type="match status" value="1"/>
</dbReference>
<dbReference type="Proteomes" id="UP000318681">
    <property type="component" value="Unassembled WGS sequence"/>
</dbReference>
<dbReference type="Gene3D" id="2.40.40.20">
    <property type="match status" value="1"/>
</dbReference>
<proteinExistence type="inferred from homology"/>
<name>A0A558RA50_9SPHN</name>
<dbReference type="Gene3D" id="3.40.50.740">
    <property type="match status" value="1"/>
</dbReference>
<dbReference type="InterPro" id="IPR009010">
    <property type="entry name" value="Asp_de-COase-like_dom_sf"/>
</dbReference>
<evidence type="ECO:0000256" key="4">
    <source>
        <dbReference type="ARBA" id="ARBA00023014"/>
    </source>
</evidence>
<evidence type="ECO:0000256" key="2">
    <source>
        <dbReference type="ARBA" id="ARBA00022723"/>
    </source>
</evidence>
<comment type="caution">
    <text evidence="7">The sequence shown here is derived from an EMBL/GenBank/DDBJ whole genome shotgun (WGS) entry which is preliminary data.</text>
</comment>
<dbReference type="SMART" id="SM00926">
    <property type="entry name" value="Molybdop_Fe4S4"/>
    <property type="match status" value="1"/>
</dbReference>
<dbReference type="AlphaFoldDB" id="A0A558RA50"/>
<evidence type="ECO:0000259" key="6">
    <source>
        <dbReference type="PROSITE" id="PS51669"/>
    </source>
</evidence>
<dbReference type="InterPro" id="IPR050612">
    <property type="entry name" value="Prok_Mopterin_Oxidored"/>
</dbReference>
<dbReference type="PROSITE" id="PS51669">
    <property type="entry name" value="4FE4S_MOW_BIS_MGD"/>
    <property type="match status" value="1"/>
</dbReference>
<dbReference type="EMBL" id="VNIM01000012">
    <property type="protein sequence ID" value="TVV76260.1"/>
    <property type="molecule type" value="Genomic_DNA"/>
</dbReference>
<comment type="similarity">
    <text evidence="1">Belongs to the prokaryotic molybdopterin-containing oxidoreductase family.</text>
</comment>
<dbReference type="OrthoDB" id="9759518at2"/>
<dbReference type="Pfam" id="PF04879">
    <property type="entry name" value="Molybdop_Fe4S4"/>
    <property type="match status" value="1"/>
</dbReference>
<organism evidence="7 8">
    <name type="scientific">Alterirhizorhabdus solaris</name>
    <dbReference type="NCBI Taxonomy" id="2529389"/>
    <lineage>
        <taxon>Bacteria</taxon>
        <taxon>Pseudomonadati</taxon>
        <taxon>Pseudomonadota</taxon>
        <taxon>Alphaproteobacteria</taxon>
        <taxon>Sphingomonadales</taxon>
        <taxon>Rhizorhabdaceae</taxon>
        <taxon>Alterirhizorhabdus</taxon>
    </lineage>
</organism>
<keyword evidence="3" id="KW-0408">Iron</keyword>
<evidence type="ECO:0000256" key="5">
    <source>
        <dbReference type="SAM" id="MobiDB-lite"/>
    </source>
</evidence>
<feature type="domain" description="4Fe-4S Mo/W bis-MGD-type" evidence="6">
    <location>
        <begin position="97"/>
        <end position="153"/>
    </location>
</feature>
<dbReference type="Pfam" id="PF00384">
    <property type="entry name" value="Molybdopterin"/>
    <property type="match status" value="1"/>
</dbReference>
<evidence type="ECO:0000313" key="7">
    <source>
        <dbReference type="EMBL" id="TVV76260.1"/>
    </source>
</evidence>
<dbReference type="InterPro" id="IPR006657">
    <property type="entry name" value="MoPterin_dinucl-bd_dom"/>
</dbReference>
<gene>
    <name evidence="7" type="ORF">FOY91_04985</name>
</gene>
<keyword evidence="2" id="KW-0479">Metal-binding</keyword>
<evidence type="ECO:0000256" key="3">
    <source>
        <dbReference type="ARBA" id="ARBA00023004"/>
    </source>
</evidence>
<dbReference type="SUPFAM" id="SSF53706">
    <property type="entry name" value="Formate dehydrogenase/DMSO reductase, domains 1-3"/>
    <property type="match status" value="1"/>
</dbReference>
<dbReference type="PANTHER" id="PTHR43742">
    <property type="entry name" value="TRIMETHYLAMINE-N-OXIDE REDUCTASE"/>
    <property type="match status" value="1"/>
</dbReference>
<dbReference type="GO" id="GO:0046872">
    <property type="term" value="F:metal ion binding"/>
    <property type="evidence" value="ECO:0007669"/>
    <property type="project" value="UniProtKB-KW"/>
</dbReference>
<keyword evidence="8" id="KW-1185">Reference proteome</keyword>
<accession>A0A558RA50</accession>
<dbReference type="InterPro" id="IPR006656">
    <property type="entry name" value="Mopterin_OxRdtase"/>
</dbReference>
<dbReference type="Pfam" id="PF01568">
    <property type="entry name" value="Molydop_binding"/>
    <property type="match status" value="1"/>
</dbReference>
<dbReference type="GO" id="GO:0016491">
    <property type="term" value="F:oxidoreductase activity"/>
    <property type="evidence" value="ECO:0007669"/>
    <property type="project" value="InterPro"/>
</dbReference>
<evidence type="ECO:0000313" key="8">
    <source>
        <dbReference type="Proteomes" id="UP000318681"/>
    </source>
</evidence>
<protein>
    <submittedName>
        <fullName evidence="7">Molybdopterin-dependent oxidoreductase</fullName>
    </submittedName>
</protein>
<dbReference type="InterPro" id="IPR006963">
    <property type="entry name" value="Mopterin_OxRdtase_4Fe-4S_dom"/>
</dbReference>
<dbReference type="GO" id="GO:0043546">
    <property type="term" value="F:molybdopterin cofactor binding"/>
    <property type="evidence" value="ECO:0007669"/>
    <property type="project" value="InterPro"/>
</dbReference>
<sequence length="811" mass="86805">MDGQSRLWHARRMCREGDRHPAEARGLRVSGGIQLCRHGRGGGDPQPVAVRAEGAAAPEGVRGRSRYRPAGPRAGGMTGISARSTGDVALHTDPAAQRTVFTHCLICEQLCGLEVAVADGRISSIRPDKQNPYTWRDFCVKGQQAHEVAASPWRVNAPMKRVGDRFVATSYDEAGDDIADRLQAIIARHGRDAVAGYLGNPMGFSFSGSAWHFGFLGAIGTNQKYGVQSIDSNAKHVACDAMFGLETLALLPDIDATDYALLIGTNPAVSKFNWGGKVPNGWRRLKDRTRDGATIVVLDPRRTETAAGATRHIAPVPETDWAFLLGVVKVMLDEGLERLPPDIGVTGLAGLRGLCATVTLDRLAASCDVPVEDITTVARGFAAAPRAFAFAGTGPALGRHGVLTHWLTLALNVLTDRLDRPGGRFAPNWPYNMALAKGGGEPKRHSRVRGIETVVGQHSLSELADEILTPGDGQVRALILGGGNPVSTGAGGDHLARALGTLDLLVSVDLFQRESHREAHWLIPAVHFLEREEVHVGLHTYNDQPFIQSTRQVLPPPEGVRPEWTFYRDLAAAMGLELFGGQARAPDDLAAAMLAGSGQVTLEQVRAQPHGLVFGERTMGHFRSFMQDRGRAIELCPARFAEALEQAVAEGVTAVPTGQYRIISRRRNGMMNASLAETAGSVGHDETAETVELNAHDAAAMGVAVGDRLDLVSATATIRVRAVLTDAIRRGTIVLAQGWGSPLFDPTTSAEVFRRGNARNKLVSDTDIDPLSAAPRLNGTLVTIVRVADAARDSDDAVTPQDATSDRRVSA</sequence>
<evidence type="ECO:0000256" key="1">
    <source>
        <dbReference type="ARBA" id="ARBA00010312"/>
    </source>
</evidence>